<evidence type="ECO:0000313" key="2">
    <source>
        <dbReference type="WBParaSite" id="PDA_v2.g28125.t1"/>
    </source>
</evidence>
<evidence type="ECO:0000313" key="1">
    <source>
        <dbReference type="Proteomes" id="UP000887578"/>
    </source>
</evidence>
<keyword evidence="1" id="KW-1185">Reference proteome</keyword>
<accession>A0A914QFB7</accession>
<dbReference type="WBParaSite" id="PDA_v2.g28125.t1">
    <property type="protein sequence ID" value="PDA_v2.g28125.t1"/>
    <property type="gene ID" value="PDA_v2.g28125"/>
</dbReference>
<sequence>MAAADASGDVEEVDDWWEENCSIIPPEPLRLILVAYLGTALATFADDLKLLYSYFIKDFDSTLMQKAIATVSDWCESKSMKVAPTKTFHVQFGPSNPNAKYSVNNIEIERKEVVRDLGFYIKNDCSIIDHLDIITTNANRKYYSIFKKIIIKDEKI</sequence>
<proteinExistence type="predicted"/>
<organism evidence="1 2">
    <name type="scientific">Panagrolaimus davidi</name>
    <dbReference type="NCBI Taxonomy" id="227884"/>
    <lineage>
        <taxon>Eukaryota</taxon>
        <taxon>Metazoa</taxon>
        <taxon>Ecdysozoa</taxon>
        <taxon>Nematoda</taxon>
        <taxon>Chromadorea</taxon>
        <taxon>Rhabditida</taxon>
        <taxon>Tylenchina</taxon>
        <taxon>Panagrolaimomorpha</taxon>
        <taxon>Panagrolaimoidea</taxon>
        <taxon>Panagrolaimidae</taxon>
        <taxon>Panagrolaimus</taxon>
    </lineage>
</organism>
<dbReference type="Proteomes" id="UP000887578">
    <property type="component" value="Unplaced"/>
</dbReference>
<dbReference type="PANTHER" id="PTHR33332">
    <property type="entry name" value="REVERSE TRANSCRIPTASE DOMAIN-CONTAINING PROTEIN"/>
    <property type="match status" value="1"/>
</dbReference>
<name>A0A914QFB7_9BILA</name>
<reference evidence="2" key="1">
    <citation type="submission" date="2022-11" db="UniProtKB">
        <authorList>
            <consortium name="WormBaseParasite"/>
        </authorList>
    </citation>
    <scope>IDENTIFICATION</scope>
</reference>
<protein>
    <submittedName>
        <fullName evidence="2">Uncharacterized protein</fullName>
    </submittedName>
</protein>
<dbReference type="AlphaFoldDB" id="A0A914QFB7"/>